<gene>
    <name evidence="2" type="ORF">WQO_14590</name>
</gene>
<organism evidence="2 3">
    <name type="scientific">Streptomyces globisporus C-1027</name>
    <dbReference type="NCBI Taxonomy" id="1172567"/>
    <lineage>
        <taxon>Bacteria</taxon>
        <taxon>Bacillati</taxon>
        <taxon>Actinomycetota</taxon>
        <taxon>Actinomycetes</taxon>
        <taxon>Kitasatosporales</taxon>
        <taxon>Streptomycetaceae</taxon>
        <taxon>Streptomyces</taxon>
    </lineage>
</organism>
<name>A0A0U2SWZ1_STRGL</name>
<feature type="region of interest" description="Disordered" evidence="1">
    <location>
        <begin position="49"/>
        <end position="106"/>
    </location>
</feature>
<dbReference type="EMBL" id="CP013738">
    <property type="protein sequence ID" value="ALU94464.1"/>
    <property type="molecule type" value="Genomic_DNA"/>
</dbReference>
<dbReference type="AlphaFoldDB" id="A0A0U2SWZ1"/>
<dbReference type="Proteomes" id="UP000064183">
    <property type="component" value="Chromosome"/>
</dbReference>
<protein>
    <submittedName>
        <fullName evidence="2">Uncharacterized protein</fullName>
    </submittedName>
</protein>
<proteinExistence type="predicted"/>
<feature type="compositionally biased region" description="Gly residues" evidence="1">
    <location>
        <begin position="60"/>
        <end position="70"/>
    </location>
</feature>
<sequence>MEEAVGRPVAVADAGRHQEDLAGRAVAAPEEGDGAVAGGVVERFDERGAGAGGLVPERLGQGGAGDGIPGGFELPGEPGEPGAGGRAGAASAELRIIVPPFRRRRP</sequence>
<reference evidence="2 3" key="1">
    <citation type="journal article" date="2012" name="J. Bacteriol.">
        <title>Draft genome sequence of Streptomyces globisporus C-1027, which produces an antitumor antibiotic consisting of a nine-membered enediyne with a chromoprotein.</title>
        <authorList>
            <person name="Wang L."/>
            <person name="Wang S."/>
            <person name="He Q."/>
            <person name="Yu T."/>
            <person name="Li Q."/>
            <person name="Hong B."/>
        </authorList>
    </citation>
    <scope>NUCLEOTIDE SEQUENCE [LARGE SCALE GENOMIC DNA]</scope>
    <source>
        <strain evidence="2 3">C-1027</strain>
    </source>
</reference>
<evidence type="ECO:0000256" key="1">
    <source>
        <dbReference type="SAM" id="MobiDB-lite"/>
    </source>
</evidence>
<dbReference type="KEGG" id="sgb:WQO_14590"/>
<accession>A0A0U2SWZ1</accession>
<evidence type="ECO:0000313" key="3">
    <source>
        <dbReference type="Proteomes" id="UP000064183"/>
    </source>
</evidence>
<evidence type="ECO:0000313" key="2">
    <source>
        <dbReference type="EMBL" id="ALU94464.1"/>
    </source>
</evidence>